<evidence type="ECO:0000313" key="12">
    <source>
        <dbReference type="Proteomes" id="UP001190640"/>
    </source>
</evidence>
<feature type="coiled-coil region" evidence="8">
    <location>
        <begin position="134"/>
        <end position="165"/>
    </location>
</feature>
<evidence type="ECO:0000313" key="13">
    <source>
        <dbReference type="RefSeq" id="XP_054834155.1"/>
    </source>
</evidence>
<feature type="domain" description="B box-type" evidence="10">
    <location>
        <begin position="89"/>
        <end position="130"/>
    </location>
</feature>
<keyword evidence="2" id="KW-0528">Neurotoxin</keyword>
<keyword evidence="12" id="KW-1185">Reference proteome</keyword>
<dbReference type="CDD" id="cd19762">
    <property type="entry name" value="Bbox2_TRIM7-like"/>
    <property type="match status" value="1"/>
</dbReference>
<sequence>MAAESIVKQFCEEATCSVCLEHFKKPVTLQCGHNFCQACITHCWEKMGTRASCPQCREISQQKIFRLNWQLANLVELVKKFQEEKRGDGKWGVCKRHQEPLKLFCCDDQTPICVVCDRSMEHRNHRILPMEEAFLEYKKEIQAQLQSLKQEEKKLQEQRVAENWRSQKFLVSVKAEKQKTKSAFQRMQNFLEQQEQLRLSQLKELKEEMEKRDKENLTRFSEEISDLNRLITEMEGKLQQPENKFLRDPKTILSRYEKKPKRQRLELPPGPEQALRFYSQQTPGIQKALEECEGFLKEALVQVLRKVNVTLDPDTAHPYLVLSKDLKSVTWGRTGQYLPNNPERFDAVPSVLGREKFTSGRHSWEVEVGNGQALWGVGVARESVKRKGNISHTPDEGFWVVQTASWYDRYYGGTYWQMTASTSSQSTVLSDVIPQKIQVSLDYEEGRVEFFVANQRLFAFPSYSFCGEALHPYFFIFNQNTLKC</sequence>
<comment type="similarity">
    <text evidence="1">Belongs to the ohanin/vespryn family.</text>
</comment>
<evidence type="ECO:0000256" key="7">
    <source>
        <dbReference type="PROSITE-ProRule" id="PRU00024"/>
    </source>
</evidence>
<keyword evidence="3" id="KW-0479">Metal-binding</keyword>
<comment type="function">
    <text evidence="6">Neurotoxin that produces dose-dependent hypolocomotion and hyperalgesia in mice. May directly act on the central nervous system, as it is 6500-fold more potent when administered intracerebroventricularly than intraperitoneal.</text>
</comment>
<dbReference type="InterPro" id="IPR000315">
    <property type="entry name" value="Znf_B-box"/>
</dbReference>
<dbReference type="RefSeq" id="XP_054834155.1">
    <property type="nucleotide sequence ID" value="XM_054978180.1"/>
</dbReference>
<dbReference type="Proteomes" id="UP001190640">
    <property type="component" value="Chromosome 4"/>
</dbReference>
<dbReference type="SMART" id="SM00184">
    <property type="entry name" value="RING"/>
    <property type="match status" value="1"/>
</dbReference>
<dbReference type="Pfam" id="PF13765">
    <property type="entry name" value="PRY"/>
    <property type="match status" value="1"/>
</dbReference>
<dbReference type="InterPro" id="IPR050143">
    <property type="entry name" value="TRIM/RBCC"/>
</dbReference>
<evidence type="ECO:0000259" key="10">
    <source>
        <dbReference type="PROSITE" id="PS50119"/>
    </source>
</evidence>
<name>A0AA97KWR5_EUBMA</name>
<dbReference type="InterPro" id="IPR017907">
    <property type="entry name" value="Znf_RING_CS"/>
</dbReference>
<keyword evidence="4 7" id="KW-0863">Zinc-finger</keyword>
<dbReference type="Gene3D" id="3.30.40.10">
    <property type="entry name" value="Zinc/RING finger domain, C3HC4 (zinc finger)"/>
    <property type="match status" value="1"/>
</dbReference>
<dbReference type="SUPFAM" id="SSF57845">
    <property type="entry name" value="B-box zinc-binding domain"/>
    <property type="match status" value="1"/>
</dbReference>
<evidence type="ECO:0000256" key="6">
    <source>
        <dbReference type="ARBA" id="ARBA00034460"/>
    </source>
</evidence>
<dbReference type="SMART" id="SM00589">
    <property type="entry name" value="PRY"/>
    <property type="match status" value="1"/>
</dbReference>
<dbReference type="PROSITE" id="PS50089">
    <property type="entry name" value="ZF_RING_2"/>
    <property type="match status" value="1"/>
</dbReference>
<proteinExistence type="inferred from homology"/>
<dbReference type="PROSITE" id="PS50119">
    <property type="entry name" value="ZF_BBOX"/>
    <property type="match status" value="1"/>
</dbReference>
<dbReference type="InterPro" id="IPR013083">
    <property type="entry name" value="Znf_RING/FYVE/PHD"/>
</dbReference>
<dbReference type="FunFam" id="2.60.120.920:FF:000004">
    <property type="entry name" value="Butyrophilin subfamily 1 member A1"/>
    <property type="match status" value="1"/>
</dbReference>
<evidence type="ECO:0000259" key="9">
    <source>
        <dbReference type="PROSITE" id="PS50089"/>
    </source>
</evidence>
<keyword evidence="5" id="KW-0862">Zinc</keyword>
<dbReference type="SMART" id="SM00449">
    <property type="entry name" value="SPRY"/>
    <property type="match status" value="1"/>
</dbReference>
<dbReference type="InterPro" id="IPR001870">
    <property type="entry name" value="B30.2/SPRY"/>
</dbReference>
<feature type="domain" description="RING-type" evidence="9">
    <location>
        <begin position="16"/>
        <end position="57"/>
    </location>
</feature>
<evidence type="ECO:0000256" key="4">
    <source>
        <dbReference type="ARBA" id="ARBA00022771"/>
    </source>
</evidence>
<organism evidence="12 13">
    <name type="scientific">Eublepharis macularius</name>
    <name type="common">Leopard gecko</name>
    <name type="synonym">Cyrtodactylus macularius</name>
    <dbReference type="NCBI Taxonomy" id="481883"/>
    <lineage>
        <taxon>Eukaryota</taxon>
        <taxon>Metazoa</taxon>
        <taxon>Chordata</taxon>
        <taxon>Craniata</taxon>
        <taxon>Vertebrata</taxon>
        <taxon>Euteleostomi</taxon>
        <taxon>Lepidosauria</taxon>
        <taxon>Squamata</taxon>
        <taxon>Bifurcata</taxon>
        <taxon>Gekkota</taxon>
        <taxon>Eublepharidae</taxon>
        <taxon>Eublepharinae</taxon>
        <taxon>Eublepharis</taxon>
    </lineage>
</organism>
<dbReference type="PRINTS" id="PR01407">
    <property type="entry name" value="BUTYPHLNCDUF"/>
</dbReference>
<dbReference type="PANTHER" id="PTHR24103">
    <property type="entry name" value="E3 UBIQUITIN-PROTEIN LIGASE TRIM"/>
    <property type="match status" value="1"/>
</dbReference>
<protein>
    <submittedName>
        <fullName evidence="13">Zinc finger protein RFP-like</fullName>
    </submittedName>
</protein>
<reference evidence="13" key="1">
    <citation type="submission" date="2025-08" db="UniProtKB">
        <authorList>
            <consortium name="RefSeq"/>
        </authorList>
    </citation>
    <scope>IDENTIFICATION</scope>
    <source>
        <tissue evidence="13">Blood</tissue>
    </source>
</reference>
<dbReference type="Gene3D" id="3.30.160.60">
    <property type="entry name" value="Classic Zinc Finger"/>
    <property type="match status" value="1"/>
</dbReference>
<feature type="domain" description="B30.2/SPRY" evidence="11">
    <location>
        <begin position="288"/>
        <end position="484"/>
    </location>
</feature>
<dbReference type="InterPro" id="IPR001841">
    <property type="entry name" value="Znf_RING"/>
</dbReference>
<dbReference type="PROSITE" id="PS50188">
    <property type="entry name" value="B302_SPRY"/>
    <property type="match status" value="1"/>
</dbReference>
<evidence type="ECO:0000259" key="11">
    <source>
        <dbReference type="PROSITE" id="PS50188"/>
    </source>
</evidence>
<keyword evidence="8" id="KW-0175">Coiled coil</keyword>
<gene>
    <name evidence="13" type="primary">LOC129328870</name>
</gene>
<feature type="coiled-coil region" evidence="8">
    <location>
        <begin position="191"/>
        <end position="237"/>
    </location>
</feature>
<dbReference type="CDD" id="cd12888">
    <property type="entry name" value="SPRY_PRY_TRIM7_like"/>
    <property type="match status" value="1"/>
</dbReference>
<evidence type="ECO:0000256" key="8">
    <source>
        <dbReference type="SAM" id="Coils"/>
    </source>
</evidence>
<evidence type="ECO:0000256" key="3">
    <source>
        <dbReference type="ARBA" id="ARBA00022723"/>
    </source>
</evidence>
<dbReference type="Pfam" id="PF00622">
    <property type="entry name" value="SPRY"/>
    <property type="match status" value="1"/>
</dbReference>
<dbReference type="InterPro" id="IPR043136">
    <property type="entry name" value="B30.2/SPRY_sf"/>
</dbReference>
<dbReference type="SUPFAM" id="SSF57850">
    <property type="entry name" value="RING/U-box"/>
    <property type="match status" value="1"/>
</dbReference>
<dbReference type="InterPro" id="IPR006574">
    <property type="entry name" value="PRY"/>
</dbReference>
<dbReference type="Gene3D" id="2.60.120.920">
    <property type="match status" value="1"/>
</dbReference>
<evidence type="ECO:0000256" key="1">
    <source>
        <dbReference type="ARBA" id="ARBA00009651"/>
    </source>
</evidence>
<dbReference type="Pfam" id="PF00643">
    <property type="entry name" value="zf-B_box"/>
    <property type="match status" value="1"/>
</dbReference>
<dbReference type="GO" id="GO:0008270">
    <property type="term" value="F:zinc ion binding"/>
    <property type="evidence" value="ECO:0007669"/>
    <property type="project" value="UniProtKB-KW"/>
</dbReference>
<dbReference type="AlphaFoldDB" id="A0AA97KWR5"/>
<dbReference type="SUPFAM" id="SSF49899">
    <property type="entry name" value="Concanavalin A-like lectins/glucanases"/>
    <property type="match status" value="1"/>
</dbReference>
<dbReference type="Pfam" id="PF15227">
    <property type="entry name" value="zf-C3HC4_4"/>
    <property type="match status" value="1"/>
</dbReference>
<dbReference type="CDD" id="cd16594">
    <property type="entry name" value="RING-HC_TRIM7-like_C-IV"/>
    <property type="match status" value="1"/>
</dbReference>
<evidence type="ECO:0000256" key="5">
    <source>
        <dbReference type="ARBA" id="ARBA00022833"/>
    </source>
</evidence>
<evidence type="ECO:0000256" key="2">
    <source>
        <dbReference type="ARBA" id="ARBA00022699"/>
    </source>
</evidence>
<dbReference type="SMART" id="SM00336">
    <property type="entry name" value="BBOX"/>
    <property type="match status" value="1"/>
</dbReference>
<keyword evidence="2" id="KW-0800">Toxin</keyword>
<dbReference type="GeneID" id="129328870"/>
<dbReference type="KEGG" id="emc:129328870"/>
<dbReference type="InterPro" id="IPR003877">
    <property type="entry name" value="SPRY_dom"/>
</dbReference>
<dbReference type="InterPro" id="IPR013320">
    <property type="entry name" value="ConA-like_dom_sf"/>
</dbReference>
<dbReference type="PROSITE" id="PS00518">
    <property type="entry name" value="ZF_RING_1"/>
    <property type="match status" value="1"/>
</dbReference>
<dbReference type="InterPro" id="IPR003879">
    <property type="entry name" value="Butyrophylin_SPRY"/>
</dbReference>
<accession>A0AA97KWR5</accession>